<dbReference type="EMBL" id="LGRN01000059">
    <property type="protein sequence ID" value="OJD17672.1"/>
    <property type="molecule type" value="Genomic_DNA"/>
</dbReference>
<evidence type="ECO:0008006" key="3">
    <source>
        <dbReference type="Google" id="ProtNLM"/>
    </source>
</evidence>
<dbReference type="InterPro" id="IPR018531">
    <property type="entry name" value="DUF1993"/>
</dbReference>
<name>A0A1J9PMF1_9EURO</name>
<accession>A0A1J9PMF1</accession>
<comment type="caution">
    <text evidence="1">The sequence shown here is derived from an EMBL/GenBank/DDBJ whole genome shotgun (WGS) entry which is preliminary data.</text>
</comment>
<sequence length="170" mass="18471">MPLSTYDASVGLLVSGLGSLQSILAKAEEHAKSKEINPDDYVQLKLYEDMKALDFQVHSAVDTSTKCAARLLGIEPLEWKSETTFAGLQKQVADGLAYLKKVAPDAVEGKETKTITMGIGPGKSKDLPAKNYISGYSIPNFFFHLQTAYALLRHNGVPLNKGTYISAFMA</sequence>
<reference evidence="1 2" key="1">
    <citation type="submission" date="2015-07" db="EMBL/GenBank/DDBJ databases">
        <title>Emmonsia species relationships and genome sequence.</title>
        <authorList>
            <consortium name="The Broad Institute Genomics Platform"/>
            <person name="Cuomo C.A."/>
            <person name="Munoz J.F."/>
            <person name="Imamovic A."/>
            <person name="Priest M.E."/>
            <person name="Young S."/>
            <person name="Clay O.K."/>
            <person name="McEwen J.G."/>
        </authorList>
    </citation>
    <scope>NUCLEOTIDE SEQUENCE [LARGE SCALE GENOMIC DNA]</scope>
    <source>
        <strain evidence="1 2">UAMH 9510</strain>
    </source>
</reference>
<dbReference type="AlphaFoldDB" id="A0A1J9PMF1"/>
<keyword evidence="2" id="KW-1185">Reference proteome</keyword>
<organism evidence="1 2">
    <name type="scientific">Emergomyces pasteurianus Ep9510</name>
    <dbReference type="NCBI Taxonomy" id="1447872"/>
    <lineage>
        <taxon>Eukaryota</taxon>
        <taxon>Fungi</taxon>
        <taxon>Dikarya</taxon>
        <taxon>Ascomycota</taxon>
        <taxon>Pezizomycotina</taxon>
        <taxon>Eurotiomycetes</taxon>
        <taxon>Eurotiomycetidae</taxon>
        <taxon>Onygenales</taxon>
        <taxon>Ajellomycetaceae</taxon>
        <taxon>Emergomyces</taxon>
    </lineage>
</organism>
<dbReference type="STRING" id="1447872.A0A1J9PMF1"/>
<dbReference type="Proteomes" id="UP000182235">
    <property type="component" value="Unassembled WGS sequence"/>
</dbReference>
<protein>
    <recommendedName>
        <fullName evidence="3">DUF1993 domain-containing protein</fullName>
    </recommendedName>
</protein>
<evidence type="ECO:0000313" key="1">
    <source>
        <dbReference type="EMBL" id="OJD17672.1"/>
    </source>
</evidence>
<evidence type="ECO:0000313" key="2">
    <source>
        <dbReference type="Proteomes" id="UP000182235"/>
    </source>
</evidence>
<dbReference type="OrthoDB" id="3724345at2759"/>
<dbReference type="InterPro" id="IPR034660">
    <property type="entry name" value="DinB/YfiT-like"/>
</dbReference>
<dbReference type="SUPFAM" id="SSF109854">
    <property type="entry name" value="DinB/YfiT-like putative metalloenzymes"/>
    <property type="match status" value="1"/>
</dbReference>
<dbReference type="Pfam" id="PF09351">
    <property type="entry name" value="DUF1993"/>
    <property type="match status" value="1"/>
</dbReference>
<proteinExistence type="predicted"/>
<dbReference type="PANTHER" id="PTHR36922">
    <property type="entry name" value="BLL2446 PROTEIN"/>
    <property type="match status" value="1"/>
</dbReference>
<gene>
    <name evidence="1" type="ORF">AJ78_02263</name>
</gene>
<dbReference type="VEuPathDB" id="FungiDB:AJ78_02263"/>
<dbReference type="PANTHER" id="PTHR36922:SF1">
    <property type="entry name" value="DUF1993 DOMAIN-CONTAINING PROTEIN"/>
    <property type="match status" value="1"/>
</dbReference>
<dbReference type="Gene3D" id="1.20.120.450">
    <property type="entry name" value="dinb family like domain"/>
    <property type="match status" value="1"/>
</dbReference>